<dbReference type="InterPro" id="IPR011390">
    <property type="entry name" value="IGFBP_rP_mac25"/>
</dbReference>
<keyword evidence="8" id="KW-1185">Reference proteome</keyword>
<dbReference type="GO" id="GO:0005520">
    <property type="term" value="F:insulin-like growth factor binding"/>
    <property type="evidence" value="ECO:0007669"/>
    <property type="project" value="InterPro"/>
</dbReference>
<dbReference type="GO" id="GO:0005576">
    <property type="term" value="C:extracellular region"/>
    <property type="evidence" value="ECO:0007669"/>
    <property type="project" value="UniProtKB-SubCell"/>
</dbReference>
<dbReference type="PANTHER" id="PTHR14186:SF20">
    <property type="entry name" value="CYSTEINE-RICH MOTOR NEURON 1 PROTEIN-LIKE"/>
    <property type="match status" value="1"/>
</dbReference>
<feature type="non-terminal residue" evidence="7">
    <location>
        <position position="99"/>
    </location>
</feature>
<comment type="subcellular location">
    <subcellularLocation>
        <location evidence="1">Secreted</location>
    </subcellularLocation>
</comment>
<dbReference type="EMBL" id="CAXKWB010044501">
    <property type="protein sequence ID" value="CAL4160774.1"/>
    <property type="molecule type" value="Genomic_DNA"/>
</dbReference>
<feature type="signal peptide" evidence="5">
    <location>
        <begin position="1"/>
        <end position="22"/>
    </location>
</feature>
<dbReference type="InterPro" id="IPR009030">
    <property type="entry name" value="Growth_fac_rcpt_cys_sf"/>
</dbReference>
<organism evidence="7 8">
    <name type="scientific">Meganyctiphanes norvegica</name>
    <name type="common">Northern krill</name>
    <name type="synonym">Thysanopoda norvegica</name>
    <dbReference type="NCBI Taxonomy" id="48144"/>
    <lineage>
        <taxon>Eukaryota</taxon>
        <taxon>Metazoa</taxon>
        <taxon>Ecdysozoa</taxon>
        <taxon>Arthropoda</taxon>
        <taxon>Crustacea</taxon>
        <taxon>Multicrustacea</taxon>
        <taxon>Malacostraca</taxon>
        <taxon>Eumalacostraca</taxon>
        <taxon>Eucarida</taxon>
        <taxon>Euphausiacea</taxon>
        <taxon>Euphausiidae</taxon>
        <taxon>Meganyctiphanes</taxon>
    </lineage>
</organism>
<comment type="caution">
    <text evidence="7">The sequence shown here is derived from an EMBL/GenBank/DDBJ whole genome shotgun (WGS) entry which is preliminary data.</text>
</comment>
<dbReference type="InterPro" id="IPR000867">
    <property type="entry name" value="IGFBP-like"/>
</dbReference>
<name>A0AAV2S324_MEGNR</name>
<evidence type="ECO:0000256" key="3">
    <source>
        <dbReference type="ARBA" id="ARBA00022729"/>
    </source>
</evidence>
<evidence type="ECO:0000256" key="1">
    <source>
        <dbReference type="ARBA" id="ARBA00004613"/>
    </source>
</evidence>
<proteinExistence type="predicted"/>
<dbReference type="Proteomes" id="UP001497623">
    <property type="component" value="Unassembled WGS sequence"/>
</dbReference>
<accession>A0AAV2S324</accession>
<dbReference type="GO" id="GO:0001558">
    <property type="term" value="P:regulation of cell growth"/>
    <property type="evidence" value="ECO:0007669"/>
    <property type="project" value="InterPro"/>
</dbReference>
<evidence type="ECO:0000256" key="5">
    <source>
        <dbReference type="SAM" id="SignalP"/>
    </source>
</evidence>
<dbReference type="AlphaFoldDB" id="A0AAV2S324"/>
<evidence type="ECO:0000259" key="6">
    <source>
        <dbReference type="PROSITE" id="PS51323"/>
    </source>
</evidence>
<keyword evidence="2" id="KW-0964">Secreted</keyword>
<dbReference type="GO" id="GO:0009966">
    <property type="term" value="P:regulation of signal transduction"/>
    <property type="evidence" value="ECO:0007669"/>
    <property type="project" value="TreeGrafter"/>
</dbReference>
<evidence type="ECO:0000313" key="7">
    <source>
        <dbReference type="EMBL" id="CAL4160774.1"/>
    </source>
</evidence>
<sequence>MASAKKTIGLFGLFMFITGSYGLSCLPCTQVKCRPPENCSYGTVKHPCGCCDECAKGPGEECGGPWGIGGQCSKGHYCLVDDSPQNPLMMTSGEGVNSV</sequence>
<gene>
    <name evidence="7" type="ORF">MNOR_LOCUS32544</name>
</gene>
<dbReference type="Gene3D" id="4.10.40.20">
    <property type="match status" value="1"/>
</dbReference>
<dbReference type="SUPFAM" id="SSF57184">
    <property type="entry name" value="Growth factor receptor domain"/>
    <property type="match status" value="1"/>
</dbReference>
<evidence type="ECO:0000313" key="8">
    <source>
        <dbReference type="Proteomes" id="UP001497623"/>
    </source>
</evidence>
<evidence type="ECO:0000256" key="4">
    <source>
        <dbReference type="ARBA" id="ARBA00023157"/>
    </source>
</evidence>
<dbReference type="PANTHER" id="PTHR14186">
    <property type="entry name" value="INSULIN-LIKE GROWTH FACTOR BINDING PROTEIN-RELATED"/>
    <property type="match status" value="1"/>
</dbReference>
<feature type="domain" description="IGFBP N-terminal" evidence="6">
    <location>
        <begin position="21"/>
        <end position="92"/>
    </location>
</feature>
<dbReference type="InterPro" id="IPR017891">
    <property type="entry name" value="Insulin_GF-bd_Cys-rich_CS"/>
</dbReference>
<evidence type="ECO:0000256" key="2">
    <source>
        <dbReference type="ARBA" id="ARBA00022525"/>
    </source>
</evidence>
<dbReference type="PROSITE" id="PS00222">
    <property type="entry name" value="IGFBP_N_1"/>
    <property type="match status" value="1"/>
</dbReference>
<reference evidence="7 8" key="1">
    <citation type="submission" date="2024-05" db="EMBL/GenBank/DDBJ databases">
        <authorList>
            <person name="Wallberg A."/>
        </authorList>
    </citation>
    <scope>NUCLEOTIDE SEQUENCE [LARGE SCALE GENOMIC DNA]</scope>
</reference>
<protein>
    <recommendedName>
        <fullName evidence="6">IGFBP N-terminal domain-containing protein</fullName>
    </recommendedName>
</protein>
<keyword evidence="3 5" id="KW-0732">Signal</keyword>
<dbReference type="SMART" id="SM00121">
    <property type="entry name" value="IB"/>
    <property type="match status" value="1"/>
</dbReference>
<feature type="chain" id="PRO_5043506217" description="IGFBP N-terminal domain-containing protein" evidence="5">
    <location>
        <begin position="23"/>
        <end position="99"/>
    </location>
</feature>
<dbReference type="PROSITE" id="PS51323">
    <property type="entry name" value="IGFBP_N_2"/>
    <property type="match status" value="1"/>
</dbReference>
<keyword evidence="4" id="KW-1015">Disulfide bond</keyword>